<dbReference type="InterPro" id="IPR032675">
    <property type="entry name" value="LRR_dom_sf"/>
</dbReference>
<evidence type="ECO:0008006" key="5">
    <source>
        <dbReference type="Google" id="ProtNLM"/>
    </source>
</evidence>
<dbReference type="AlphaFoldDB" id="L2GYR7"/>
<dbReference type="InterPro" id="IPR003591">
    <property type="entry name" value="Leu-rich_rpt_typical-subtyp"/>
</dbReference>
<dbReference type="Pfam" id="PF12799">
    <property type="entry name" value="LRR_4"/>
    <property type="match status" value="2"/>
</dbReference>
<evidence type="ECO:0000313" key="3">
    <source>
        <dbReference type="EMBL" id="ELA48245.1"/>
    </source>
</evidence>
<dbReference type="OrthoDB" id="266138at2759"/>
<dbReference type="OMA" id="TYNCITE"/>
<accession>L2GYR7</accession>
<evidence type="ECO:0000256" key="2">
    <source>
        <dbReference type="ARBA" id="ARBA00022737"/>
    </source>
</evidence>
<keyword evidence="2" id="KW-0677">Repeat</keyword>
<dbReference type="InterPro" id="IPR001611">
    <property type="entry name" value="Leu-rich_rpt"/>
</dbReference>
<evidence type="ECO:0000313" key="4">
    <source>
        <dbReference type="Proteomes" id="UP000011081"/>
    </source>
</evidence>
<proteinExistence type="predicted"/>
<protein>
    <recommendedName>
        <fullName evidence="5">Protein phosphatase 1 regulatory subunit 7</fullName>
    </recommendedName>
</protein>
<dbReference type="EMBL" id="GL877406">
    <property type="protein sequence ID" value="ELA48245.1"/>
    <property type="molecule type" value="Genomic_DNA"/>
</dbReference>
<dbReference type="InParanoid" id="L2GYR7"/>
<dbReference type="SUPFAM" id="SSF52058">
    <property type="entry name" value="L domain-like"/>
    <property type="match status" value="1"/>
</dbReference>
<dbReference type="SMART" id="SM00369">
    <property type="entry name" value="LRR_TYP"/>
    <property type="match status" value="4"/>
</dbReference>
<dbReference type="PANTHER" id="PTHR15454:SF56">
    <property type="entry name" value="PROTEIN PHOSPHATASE 1 REGULATORY SUBUNIT 7-RELATED"/>
    <property type="match status" value="1"/>
</dbReference>
<sequence length="224" mass="25799">MEDERTVLSLPYSNLTQIPAVKEDIQCVILYHNKITSINMTYLPNVHSLDLSDNQITTIQNLENLPNLRVLDLGYNLLTQIENLELLPLTDLFLMCNDIEKIDSLRILSLKNLDMACNSIAKIENLACVNLEELYLGNNRIRTVENIGHLSQLHTLSLQCNQIQTVDCRRLPKSLRYLLLDGNQELEEVVNLEYLDKLEYLDVSKTRIKEHDLRERGGLEIVLV</sequence>
<evidence type="ECO:0000256" key="1">
    <source>
        <dbReference type="ARBA" id="ARBA00022614"/>
    </source>
</evidence>
<dbReference type="SMART" id="SM00365">
    <property type="entry name" value="LRR_SD22"/>
    <property type="match status" value="4"/>
</dbReference>
<dbReference type="STRING" id="948595.L2GYR7"/>
<keyword evidence="1" id="KW-0433">Leucine-rich repeat</keyword>
<dbReference type="Gene3D" id="3.80.10.10">
    <property type="entry name" value="Ribonuclease Inhibitor"/>
    <property type="match status" value="1"/>
</dbReference>
<dbReference type="GO" id="GO:0005737">
    <property type="term" value="C:cytoplasm"/>
    <property type="evidence" value="ECO:0007669"/>
    <property type="project" value="TreeGrafter"/>
</dbReference>
<keyword evidence="4" id="KW-1185">Reference proteome</keyword>
<dbReference type="GeneID" id="19878175"/>
<organism evidence="3 4">
    <name type="scientific">Vavraia culicis (isolate floridensis)</name>
    <name type="common">Microsporidian parasite</name>
    <dbReference type="NCBI Taxonomy" id="948595"/>
    <lineage>
        <taxon>Eukaryota</taxon>
        <taxon>Fungi</taxon>
        <taxon>Fungi incertae sedis</taxon>
        <taxon>Microsporidia</taxon>
        <taxon>Pleistophoridae</taxon>
        <taxon>Vavraia</taxon>
    </lineage>
</organism>
<reference evidence="4" key="1">
    <citation type="submission" date="2011-03" db="EMBL/GenBank/DDBJ databases">
        <title>The genome sequence of Vavraia culicis strain floridensis.</title>
        <authorList>
            <consortium name="The Broad Institute Genome Sequencing Platform"/>
            <person name="Cuomo C."/>
            <person name="Becnel J."/>
            <person name="Sanscrainte N."/>
            <person name="Young S.K."/>
            <person name="Zeng Q."/>
            <person name="Gargeya S."/>
            <person name="Fitzgerald M."/>
            <person name="Haas B."/>
            <person name="Abouelleil A."/>
            <person name="Alvarado L."/>
            <person name="Arachchi H.M."/>
            <person name="Berlin A."/>
            <person name="Chapman S.B."/>
            <person name="Gearin G."/>
            <person name="Goldberg J."/>
            <person name="Griggs A."/>
            <person name="Gujja S."/>
            <person name="Hansen M."/>
            <person name="Heiman D."/>
            <person name="Howarth C."/>
            <person name="Larimer J."/>
            <person name="Lui A."/>
            <person name="MacDonald P.J.P."/>
            <person name="McCowen C."/>
            <person name="Montmayeur A."/>
            <person name="Murphy C."/>
            <person name="Neiman D."/>
            <person name="Pearson M."/>
            <person name="Priest M."/>
            <person name="Roberts A."/>
            <person name="Saif S."/>
            <person name="Shea T."/>
            <person name="Sisk P."/>
            <person name="Stolte C."/>
            <person name="Sykes S."/>
            <person name="Wortman J."/>
            <person name="Nusbaum C."/>
            <person name="Birren B."/>
        </authorList>
    </citation>
    <scope>NUCLEOTIDE SEQUENCE [LARGE SCALE GENOMIC DNA]</scope>
    <source>
        <strain evidence="4">floridensis</strain>
    </source>
</reference>
<name>L2GYR7_VAVCU</name>
<dbReference type="RefSeq" id="XP_008073305.1">
    <property type="nucleotide sequence ID" value="XM_008075114.1"/>
</dbReference>
<dbReference type="HOGENOM" id="CLU_044236_1_0_1"/>
<dbReference type="PROSITE" id="PS51450">
    <property type="entry name" value="LRR"/>
    <property type="match status" value="4"/>
</dbReference>
<gene>
    <name evidence="3" type="ORF">VCUG_00286</name>
</gene>
<dbReference type="Proteomes" id="UP000011081">
    <property type="component" value="Unassembled WGS sequence"/>
</dbReference>
<dbReference type="InterPro" id="IPR025875">
    <property type="entry name" value="Leu-rich_rpt_4"/>
</dbReference>
<dbReference type="PANTHER" id="PTHR15454">
    <property type="entry name" value="NISCHARIN RELATED"/>
    <property type="match status" value="1"/>
</dbReference>
<dbReference type="VEuPathDB" id="MicrosporidiaDB:VCUG_00286"/>